<dbReference type="EMBL" id="BQNB010009808">
    <property type="protein sequence ID" value="GJS68691.1"/>
    <property type="molecule type" value="Genomic_DNA"/>
</dbReference>
<gene>
    <name evidence="1" type="ORF">Tco_0683256</name>
</gene>
<keyword evidence="2" id="KW-1185">Reference proteome</keyword>
<reference evidence="1" key="1">
    <citation type="journal article" date="2022" name="Int. J. Mol. Sci.">
        <title>Draft Genome of Tanacetum Coccineum: Genomic Comparison of Closely Related Tanacetum-Family Plants.</title>
        <authorList>
            <person name="Yamashiro T."/>
            <person name="Shiraishi A."/>
            <person name="Nakayama K."/>
            <person name="Satake H."/>
        </authorList>
    </citation>
    <scope>NUCLEOTIDE SEQUENCE</scope>
</reference>
<protein>
    <submittedName>
        <fullName evidence="1">Uncharacterized protein</fullName>
    </submittedName>
</protein>
<sequence length="79" mass="9074">MNMTGFWSEVLACFENEMGEKIRGYDAIIVKGKSLIRPRIAAFNGIYDRVKQMDESGSCDLFVFQKRGERKMTCGQRNT</sequence>
<proteinExistence type="predicted"/>
<dbReference type="Proteomes" id="UP001151760">
    <property type="component" value="Unassembled WGS sequence"/>
</dbReference>
<organism evidence="1 2">
    <name type="scientific">Tanacetum coccineum</name>
    <dbReference type="NCBI Taxonomy" id="301880"/>
    <lineage>
        <taxon>Eukaryota</taxon>
        <taxon>Viridiplantae</taxon>
        <taxon>Streptophyta</taxon>
        <taxon>Embryophyta</taxon>
        <taxon>Tracheophyta</taxon>
        <taxon>Spermatophyta</taxon>
        <taxon>Magnoliopsida</taxon>
        <taxon>eudicotyledons</taxon>
        <taxon>Gunneridae</taxon>
        <taxon>Pentapetalae</taxon>
        <taxon>asterids</taxon>
        <taxon>campanulids</taxon>
        <taxon>Asterales</taxon>
        <taxon>Asteraceae</taxon>
        <taxon>Asteroideae</taxon>
        <taxon>Anthemideae</taxon>
        <taxon>Anthemidinae</taxon>
        <taxon>Tanacetum</taxon>
    </lineage>
</organism>
<name>A0ABQ4XUD6_9ASTR</name>
<reference evidence="1" key="2">
    <citation type="submission" date="2022-01" db="EMBL/GenBank/DDBJ databases">
        <authorList>
            <person name="Yamashiro T."/>
            <person name="Shiraishi A."/>
            <person name="Satake H."/>
            <person name="Nakayama K."/>
        </authorList>
    </citation>
    <scope>NUCLEOTIDE SEQUENCE</scope>
</reference>
<evidence type="ECO:0000313" key="1">
    <source>
        <dbReference type="EMBL" id="GJS68691.1"/>
    </source>
</evidence>
<evidence type="ECO:0000313" key="2">
    <source>
        <dbReference type="Proteomes" id="UP001151760"/>
    </source>
</evidence>
<accession>A0ABQ4XUD6</accession>
<comment type="caution">
    <text evidence="1">The sequence shown here is derived from an EMBL/GenBank/DDBJ whole genome shotgun (WGS) entry which is preliminary data.</text>
</comment>